<evidence type="ECO:0000313" key="4">
    <source>
        <dbReference type="EnsemblPlants" id="MELO3C025465.2.1"/>
    </source>
</evidence>
<dbReference type="OrthoDB" id="976179at2759"/>
<dbReference type="InterPro" id="IPR053772">
    <property type="entry name" value="At1g61320/At1g61330-like"/>
</dbReference>
<dbReference type="Proteomes" id="UP001652600">
    <property type="component" value="Chromosome 9"/>
</dbReference>
<feature type="domain" description="At1g61320/AtMIF1 LRR" evidence="3">
    <location>
        <begin position="131"/>
        <end position="367"/>
    </location>
</feature>
<dbReference type="PANTHER" id="PTHR34145:SF53">
    <property type="entry name" value="LEUCINE-RICH REPEAT DOMAIN SUPERFAMILY"/>
    <property type="match status" value="1"/>
</dbReference>
<dbReference type="AlphaFoldDB" id="A0A1S3CJE5"/>
<evidence type="ECO:0000256" key="1">
    <source>
        <dbReference type="SAM" id="MobiDB-lite"/>
    </source>
</evidence>
<proteinExistence type="predicted"/>
<dbReference type="Pfam" id="PF00646">
    <property type="entry name" value="F-box"/>
    <property type="match status" value="1"/>
</dbReference>
<reference evidence="6" key="2">
    <citation type="submission" date="2025-04" db="UniProtKB">
        <authorList>
            <consortium name="RefSeq"/>
        </authorList>
    </citation>
    <scope>IDENTIFICATION</scope>
</reference>
<dbReference type="PANTHER" id="PTHR34145">
    <property type="entry name" value="OS02G0105600 PROTEIN"/>
    <property type="match status" value="1"/>
</dbReference>
<dbReference type="Gramene" id="MELO3C025465.2.1">
    <property type="protein sequence ID" value="MELO3C025465.2.1"/>
    <property type="gene ID" value="MELO3C025465.2"/>
</dbReference>
<organism evidence="5 6">
    <name type="scientific">Cucumis melo</name>
    <name type="common">Muskmelon</name>
    <dbReference type="NCBI Taxonomy" id="3656"/>
    <lineage>
        <taxon>Eukaryota</taxon>
        <taxon>Viridiplantae</taxon>
        <taxon>Streptophyta</taxon>
        <taxon>Embryophyta</taxon>
        <taxon>Tracheophyta</taxon>
        <taxon>Spermatophyta</taxon>
        <taxon>Magnoliopsida</taxon>
        <taxon>eudicotyledons</taxon>
        <taxon>Gunneridae</taxon>
        <taxon>Pentapetalae</taxon>
        <taxon>rosids</taxon>
        <taxon>fabids</taxon>
        <taxon>Cucurbitales</taxon>
        <taxon>Cucurbitaceae</taxon>
        <taxon>Benincaseae</taxon>
        <taxon>Cucumis</taxon>
    </lineage>
</organism>
<dbReference type="SUPFAM" id="SSF81383">
    <property type="entry name" value="F-box domain"/>
    <property type="match status" value="1"/>
</dbReference>
<dbReference type="InterPro" id="IPR001810">
    <property type="entry name" value="F-box_dom"/>
</dbReference>
<keyword evidence="5" id="KW-1185">Reference proteome</keyword>
<gene>
    <name evidence="6" type="primary">LOC103501647</name>
    <name evidence="4" type="synonym">103501647</name>
</gene>
<dbReference type="InterPro" id="IPR036047">
    <property type="entry name" value="F-box-like_dom_sf"/>
</dbReference>
<dbReference type="RefSeq" id="XP_008463492.1">
    <property type="nucleotide sequence ID" value="XM_008465270.2"/>
</dbReference>
<reference evidence="4" key="1">
    <citation type="submission" date="2023-03" db="UniProtKB">
        <authorList>
            <consortium name="EnsemblPlants"/>
        </authorList>
    </citation>
    <scope>IDENTIFICATION</scope>
</reference>
<dbReference type="KEGG" id="cmo:103501647"/>
<name>A0A1S3CJE5_CUCME</name>
<evidence type="ECO:0000259" key="2">
    <source>
        <dbReference type="Pfam" id="PF00646"/>
    </source>
</evidence>
<accession>A0A1S3CJE5</accession>
<evidence type="ECO:0000259" key="3">
    <source>
        <dbReference type="Pfam" id="PF23622"/>
    </source>
</evidence>
<dbReference type="GeneID" id="103501647"/>
<dbReference type="InParanoid" id="A0A1S3CJE5"/>
<feature type="region of interest" description="Disordered" evidence="1">
    <location>
        <begin position="413"/>
        <end position="433"/>
    </location>
</feature>
<dbReference type="InterPro" id="IPR032675">
    <property type="entry name" value="LRR_dom_sf"/>
</dbReference>
<dbReference type="EnsemblPlants" id="MELO3C025465.2.1">
    <property type="protein sequence ID" value="MELO3C025465.2.1"/>
    <property type="gene ID" value="MELO3C025465.2"/>
</dbReference>
<feature type="domain" description="F-box" evidence="2">
    <location>
        <begin position="9"/>
        <end position="49"/>
    </location>
</feature>
<protein>
    <submittedName>
        <fullName evidence="6">F-box protein At2g39490</fullName>
    </submittedName>
</protein>
<evidence type="ECO:0000313" key="6">
    <source>
        <dbReference type="RefSeq" id="XP_008463492.1"/>
    </source>
</evidence>
<dbReference type="Gene3D" id="3.80.10.10">
    <property type="entry name" value="Ribonuclease Inhibitor"/>
    <property type="match status" value="1"/>
</dbReference>
<dbReference type="Pfam" id="PF23622">
    <property type="entry name" value="LRR_At1g61320_AtMIF1"/>
    <property type="match status" value="1"/>
</dbReference>
<sequence>MDGNGEDLISFLPDEILRLVISLLPFESSLQTTLLSSTWRNLWNSPLLRFGPIEDIANQVSSFFNHFNNLHPITKLQYNFGKNHFLLASIAPHNKLHLDFSAAKSEFPYHFDWELKFDTQKNPSPSSFYVKSLCLKSVTYITNEAVSSLVLNIRFLENLRIDRCNGFQSLCIGSTPKLQRLTVLECPDLRFLHIKCSKLRSFRYRGQLPRIRLESHFNLQDAMLDFRQGPGCNNFKISDFDPCLLTIKNANTLTLCRWNYEVLIWPSLTSLQGNFIFYNIKELWWIDSNSNGGYNNNALVSFLQMCPTLERLFITIDPKSYDTPSKETYTKNVRRKTKLEHLKLVSLKGFVDQNEEMALIRLIKEVVAVDPPLFLTVIDKNKLESLAEVPYNQIKSQSFIDFKTEKNGSDGKNLFSKLDDAEQTWPKHPHMNL</sequence>
<dbReference type="eggNOG" id="ENOG502QTMV">
    <property type="taxonomic scope" value="Eukaryota"/>
</dbReference>
<dbReference type="InterPro" id="IPR055357">
    <property type="entry name" value="LRR_At1g61320_AtMIF1"/>
</dbReference>
<evidence type="ECO:0000313" key="5">
    <source>
        <dbReference type="Proteomes" id="UP001652600"/>
    </source>
</evidence>